<proteinExistence type="predicted"/>
<protein>
    <submittedName>
        <fullName evidence="5">Regulatory protein SoxS</fullName>
    </submittedName>
</protein>
<dbReference type="PANTHER" id="PTHR47504">
    <property type="entry name" value="RIGHT ORIGIN-BINDING PROTEIN"/>
    <property type="match status" value="1"/>
</dbReference>
<reference evidence="5 6" key="1">
    <citation type="submission" date="2018-06" db="EMBL/GenBank/DDBJ databases">
        <authorList>
            <consortium name="Pathogen Informatics"/>
            <person name="Doyle S."/>
        </authorList>
    </citation>
    <scope>NUCLEOTIDE SEQUENCE [LARGE SCALE GENOMIC DNA]</scope>
    <source>
        <strain evidence="5 6">NCTC9140</strain>
    </source>
</reference>
<evidence type="ECO:0000259" key="4">
    <source>
        <dbReference type="PROSITE" id="PS01124"/>
    </source>
</evidence>
<evidence type="ECO:0000256" key="1">
    <source>
        <dbReference type="ARBA" id="ARBA00023015"/>
    </source>
</evidence>
<keyword evidence="2" id="KW-0238">DNA-binding</keyword>
<dbReference type="InterPro" id="IPR009057">
    <property type="entry name" value="Homeodomain-like_sf"/>
</dbReference>
<name>A0A377TMZ2_KLEPN</name>
<dbReference type="PANTHER" id="PTHR47504:SF2">
    <property type="entry name" value="REGULATORY PROTEIN SOXS"/>
    <property type="match status" value="1"/>
</dbReference>
<dbReference type="NCBIfam" id="NF007584">
    <property type="entry name" value="PRK10219.1"/>
    <property type="match status" value="1"/>
</dbReference>
<feature type="domain" description="HTH araC/xylS-type" evidence="4">
    <location>
        <begin position="8"/>
        <end position="106"/>
    </location>
</feature>
<organism evidence="5 6">
    <name type="scientific">Klebsiella pneumoniae</name>
    <dbReference type="NCBI Taxonomy" id="573"/>
    <lineage>
        <taxon>Bacteria</taxon>
        <taxon>Pseudomonadati</taxon>
        <taxon>Pseudomonadota</taxon>
        <taxon>Gammaproteobacteria</taxon>
        <taxon>Enterobacterales</taxon>
        <taxon>Enterobacteriaceae</taxon>
        <taxon>Klebsiella/Raoultella group</taxon>
        <taxon>Klebsiella</taxon>
        <taxon>Klebsiella pneumoniae complex</taxon>
    </lineage>
</organism>
<dbReference type="GO" id="GO:0043565">
    <property type="term" value="F:sequence-specific DNA binding"/>
    <property type="evidence" value="ECO:0007669"/>
    <property type="project" value="InterPro"/>
</dbReference>
<dbReference type="Proteomes" id="UP000254938">
    <property type="component" value="Unassembled WGS sequence"/>
</dbReference>
<evidence type="ECO:0000313" key="5">
    <source>
        <dbReference type="EMBL" id="STS79460.1"/>
    </source>
</evidence>
<dbReference type="Pfam" id="PF12833">
    <property type="entry name" value="HTH_18"/>
    <property type="match status" value="1"/>
</dbReference>
<dbReference type="Gene3D" id="1.10.10.60">
    <property type="entry name" value="Homeodomain-like"/>
    <property type="match status" value="2"/>
</dbReference>
<evidence type="ECO:0000313" key="6">
    <source>
        <dbReference type="Proteomes" id="UP000254938"/>
    </source>
</evidence>
<dbReference type="InterPro" id="IPR018062">
    <property type="entry name" value="HTH_AraC-typ_CS"/>
</dbReference>
<dbReference type="GO" id="GO:0003700">
    <property type="term" value="F:DNA-binding transcription factor activity"/>
    <property type="evidence" value="ECO:0007669"/>
    <property type="project" value="InterPro"/>
</dbReference>
<evidence type="ECO:0000256" key="3">
    <source>
        <dbReference type="ARBA" id="ARBA00023163"/>
    </source>
</evidence>
<keyword evidence="3" id="KW-0804">Transcription</keyword>
<accession>A0A377TMZ2</accession>
<keyword evidence="1" id="KW-0805">Transcription regulation</keyword>
<dbReference type="SUPFAM" id="SSF46689">
    <property type="entry name" value="Homeodomain-like"/>
    <property type="match status" value="2"/>
</dbReference>
<dbReference type="InterPro" id="IPR050959">
    <property type="entry name" value="MarA-like"/>
</dbReference>
<dbReference type="PRINTS" id="PR00032">
    <property type="entry name" value="HTHARAC"/>
</dbReference>
<dbReference type="SMART" id="SM00342">
    <property type="entry name" value="HTH_ARAC"/>
    <property type="match status" value="1"/>
</dbReference>
<sequence>MSHQDIIQTLIEWIDEHIDQPLNIDIVARKSGYSKWYLQRMFRTVMHQTLGDYIRQRRLLLAAEALRTTQRPIFDIAMDLGYVSQQTFSRVFRREFDRTPSDYRPSDLRVTRRLRHVRGRGSIG</sequence>
<dbReference type="EMBL" id="UGKQ01000007">
    <property type="protein sequence ID" value="STS79460.1"/>
    <property type="molecule type" value="Genomic_DNA"/>
</dbReference>
<dbReference type="InterPro" id="IPR018060">
    <property type="entry name" value="HTH_AraC"/>
</dbReference>
<dbReference type="PROSITE" id="PS01124">
    <property type="entry name" value="HTH_ARAC_FAMILY_2"/>
    <property type="match status" value="1"/>
</dbReference>
<dbReference type="AlphaFoldDB" id="A0A377TMZ2"/>
<evidence type="ECO:0000256" key="2">
    <source>
        <dbReference type="ARBA" id="ARBA00023125"/>
    </source>
</evidence>
<gene>
    <name evidence="5" type="primary">soxS_2</name>
    <name evidence="5" type="ORF">NCTC9140_01139</name>
</gene>
<dbReference type="PROSITE" id="PS00041">
    <property type="entry name" value="HTH_ARAC_FAMILY_1"/>
    <property type="match status" value="1"/>
</dbReference>
<dbReference type="InterPro" id="IPR020449">
    <property type="entry name" value="Tscrpt_reg_AraC-type_HTH"/>
</dbReference>